<feature type="chain" id="PRO_5011858494" description="Secreted protein" evidence="1">
    <location>
        <begin position="31"/>
        <end position="120"/>
    </location>
</feature>
<evidence type="ECO:0000256" key="1">
    <source>
        <dbReference type="SAM" id="SignalP"/>
    </source>
</evidence>
<dbReference type="OrthoDB" id="4309874at2"/>
<evidence type="ECO:0008006" key="4">
    <source>
        <dbReference type="Google" id="ProtNLM"/>
    </source>
</evidence>
<dbReference type="STRING" id="67356.AQJ84_18790"/>
<accession>A0A0L8KPA9</accession>
<keyword evidence="1" id="KW-0732">Signal</keyword>
<dbReference type="PATRIC" id="fig|67356.5.peg.8680"/>
<dbReference type="eggNOG" id="ENOG50303RG">
    <property type="taxonomic scope" value="Bacteria"/>
</dbReference>
<dbReference type="RefSeq" id="WP_053193875.1">
    <property type="nucleotide sequence ID" value="NZ_KQ948992.1"/>
</dbReference>
<name>A0A0L8KPA9_9ACTN</name>
<organism evidence="2 3">
    <name type="scientific">Streptomyces resistomycificus</name>
    <dbReference type="NCBI Taxonomy" id="67356"/>
    <lineage>
        <taxon>Bacteria</taxon>
        <taxon>Bacillati</taxon>
        <taxon>Actinomycetota</taxon>
        <taxon>Actinomycetes</taxon>
        <taxon>Kitasatosporales</taxon>
        <taxon>Streptomycetaceae</taxon>
        <taxon>Streptomyces</taxon>
        <taxon>Streptomyces aurantiacus group</taxon>
    </lineage>
</organism>
<protein>
    <recommendedName>
        <fullName evidence="4">Secreted protein</fullName>
    </recommendedName>
</protein>
<keyword evidence="3" id="KW-1185">Reference proteome</keyword>
<proteinExistence type="predicted"/>
<dbReference type="Proteomes" id="UP000037251">
    <property type="component" value="Unassembled WGS sequence"/>
</dbReference>
<dbReference type="EMBL" id="LGUS01000241">
    <property type="protein sequence ID" value="KOG27778.1"/>
    <property type="molecule type" value="Genomic_DNA"/>
</dbReference>
<comment type="caution">
    <text evidence="2">The sequence shown here is derived from an EMBL/GenBank/DDBJ whole genome shotgun (WGS) entry which is preliminary data.</text>
</comment>
<sequence>MRDIKRKFAVTALTAAAVLGGLALPTTASAADGVPAIQITVCNDSNSNLRFWVRGYNQHNEWDDSPIWDAYPHTCATMWDYWWKKNSSVELHSQFGSGAWTWKQKYVPNTKGRTTTFHMS</sequence>
<evidence type="ECO:0000313" key="2">
    <source>
        <dbReference type="EMBL" id="KOG27778.1"/>
    </source>
</evidence>
<reference evidence="3" key="1">
    <citation type="submission" date="2015-07" db="EMBL/GenBank/DDBJ databases">
        <authorList>
            <person name="Ju K.-S."/>
            <person name="Doroghazi J.R."/>
            <person name="Metcalf W.W."/>
        </authorList>
    </citation>
    <scope>NUCLEOTIDE SEQUENCE [LARGE SCALE GENOMIC DNA]</scope>
    <source>
        <strain evidence="3">NRRL 2290</strain>
    </source>
</reference>
<evidence type="ECO:0000313" key="3">
    <source>
        <dbReference type="Proteomes" id="UP000037251"/>
    </source>
</evidence>
<feature type="signal peptide" evidence="1">
    <location>
        <begin position="1"/>
        <end position="30"/>
    </location>
</feature>
<gene>
    <name evidence="2" type="ORF">ADK37_40515</name>
</gene>
<dbReference type="AlphaFoldDB" id="A0A0L8KPA9"/>